<dbReference type="OrthoDB" id="86147at2157"/>
<keyword evidence="2" id="KW-0812">Transmembrane</keyword>
<evidence type="ECO:0000313" key="4">
    <source>
        <dbReference type="EMBL" id="ASJ07097.1"/>
    </source>
</evidence>
<accession>A0A218P8J7</accession>
<gene>
    <name evidence="4" type="ORF">A3L08_07060</name>
</gene>
<protein>
    <recommendedName>
        <fullName evidence="3">Transglutaminase-like domain-containing protein</fullName>
    </recommendedName>
</protein>
<comment type="similarity">
    <text evidence="1">Belongs to the UPF0252 family.</text>
</comment>
<reference evidence="4 5" key="1">
    <citation type="submission" date="2016-04" db="EMBL/GenBank/DDBJ databases">
        <title>Complete genome sequence of Thermococcus pacificus type strain P4.</title>
        <authorList>
            <person name="Oger P.M."/>
        </authorList>
    </citation>
    <scope>NUCLEOTIDE SEQUENCE [LARGE SCALE GENOMIC DNA]</scope>
    <source>
        <strain evidence="4 5">P-4</strain>
    </source>
</reference>
<keyword evidence="2" id="KW-0472">Membrane</keyword>
<dbReference type="Gene3D" id="3.10.620.30">
    <property type="match status" value="1"/>
</dbReference>
<organism evidence="4 5">
    <name type="scientific">Thermococcus pacificus</name>
    <dbReference type="NCBI Taxonomy" id="71998"/>
    <lineage>
        <taxon>Archaea</taxon>
        <taxon>Methanobacteriati</taxon>
        <taxon>Methanobacteriota</taxon>
        <taxon>Thermococci</taxon>
        <taxon>Thermococcales</taxon>
        <taxon>Thermococcaceae</taxon>
        <taxon>Thermococcus</taxon>
    </lineage>
</organism>
<evidence type="ECO:0000313" key="5">
    <source>
        <dbReference type="Proteomes" id="UP000197418"/>
    </source>
</evidence>
<dbReference type="GeneID" id="33316015"/>
<dbReference type="InterPro" id="IPR007562">
    <property type="entry name" value="Transglutaminase-like_domain"/>
</dbReference>
<dbReference type="Proteomes" id="UP000197418">
    <property type="component" value="Chromosome"/>
</dbReference>
<evidence type="ECO:0000256" key="2">
    <source>
        <dbReference type="SAM" id="Phobius"/>
    </source>
</evidence>
<dbReference type="InterPro" id="IPR038765">
    <property type="entry name" value="Papain-like_cys_pep_sf"/>
</dbReference>
<name>A0A218P8J7_9EURY</name>
<keyword evidence="5" id="KW-1185">Reference proteome</keyword>
<feature type="transmembrane region" description="Helical" evidence="2">
    <location>
        <begin position="208"/>
        <end position="225"/>
    </location>
</feature>
<dbReference type="EMBL" id="CP015102">
    <property type="protein sequence ID" value="ASJ07097.1"/>
    <property type="molecule type" value="Genomic_DNA"/>
</dbReference>
<dbReference type="KEGG" id="tpaf:A3L08_07060"/>
<evidence type="ECO:0000259" key="3">
    <source>
        <dbReference type="Pfam" id="PF04473"/>
    </source>
</evidence>
<dbReference type="SUPFAM" id="SSF54001">
    <property type="entry name" value="Cysteine proteinases"/>
    <property type="match status" value="1"/>
</dbReference>
<keyword evidence="2" id="KW-1133">Transmembrane helix</keyword>
<dbReference type="AlphaFoldDB" id="A0A218P8J7"/>
<sequence length="577" mass="66753">MSEKDLHYLITRIINPHLNWIIASLRSNNRVLHGRDGYTSIHWVDHTLSDTFASELEGWRDNLWYKYKEDFLERGAEILDSLLEIMIRIEAKLPDNDSKSRIMSDLWRMAGEIEGYLELNGYLESRKEYFTNKALEIRKRDEELRRKLEEQKKRADIGSRASKRLAGKSIFESERKIVHPHNKRTVSPNTFQENPNKKRKWKFPWKKFFGIILVFLVFFALYDLSHTNGRLVRQVIPDEIEAKISEFWGTAKNFTGETASVKSLTSTAVACSRADYSLEAALECYLNDPDEFQVLGPLASRLKGSTLQESSWNILEWEDQNIQYDWAKYNGLGSTKIQKPSETIQSGSGVCVDYAVLTAGLLLAMNYSPVYVLEIDFSNDQMGHAAAAIKINGQFFVIDQHPPIMDLGTYWKYWAYWRSEYSGGTLKNLIISSAKVYEARLESEKVVVDYVGTLTGEEFKKHDYTFSETDLTRLISDLRARFLREFPNLQLDSKISNLDTTAYLPYGYSAGVTWKTTFPDFTEHYNPIFHDEFVDYMYSRITGSRRVVSDLGTYNRFWVKGQIEGDNVKVVLCLAKK</sequence>
<dbReference type="RefSeq" id="WP_088854346.1">
    <property type="nucleotide sequence ID" value="NZ_CP015102.1"/>
</dbReference>
<feature type="domain" description="Transglutaminase-like" evidence="3">
    <location>
        <begin position="296"/>
        <end position="414"/>
    </location>
</feature>
<dbReference type="Pfam" id="PF04473">
    <property type="entry name" value="DUF553"/>
    <property type="match status" value="1"/>
</dbReference>
<proteinExistence type="inferred from homology"/>
<evidence type="ECO:0000256" key="1">
    <source>
        <dbReference type="ARBA" id="ARBA00007458"/>
    </source>
</evidence>